<dbReference type="AlphaFoldDB" id="A0A6U2XRF8"/>
<dbReference type="PANTHER" id="PTHR43381:SF4">
    <property type="entry name" value="EUKARYOTIC TRANSLATION INITIATION FACTOR 5B"/>
    <property type="match status" value="1"/>
</dbReference>
<feature type="compositionally biased region" description="Basic residues" evidence="13">
    <location>
        <begin position="393"/>
        <end position="403"/>
    </location>
</feature>
<dbReference type="FunFam" id="3.40.50.300:FF:000112">
    <property type="entry name" value="Eukaryotic translation initiation factor 5B"/>
    <property type="match status" value="1"/>
</dbReference>
<evidence type="ECO:0000256" key="3">
    <source>
        <dbReference type="ARBA" id="ARBA00011986"/>
    </source>
</evidence>
<dbReference type="PROSITE" id="PS51722">
    <property type="entry name" value="G_TR_2"/>
    <property type="match status" value="1"/>
</dbReference>
<name>A0A6U2XRF8_9EUKA</name>
<dbReference type="NCBIfam" id="TIGR00231">
    <property type="entry name" value="small_GTP"/>
    <property type="match status" value="1"/>
</dbReference>
<feature type="compositionally biased region" description="Basic and acidic residues" evidence="13">
    <location>
        <begin position="18"/>
        <end position="32"/>
    </location>
</feature>
<evidence type="ECO:0000256" key="5">
    <source>
        <dbReference type="ARBA" id="ARBA00022490"/>
    </source>
</evidence>
<gene>
    <name evidence="15" type="ORF">LGLO00237_LOCUS24350</name>
</gene>
<keyword evidence="5" id="KW-0963">Cytoplasm</keyword>
<dbReference type="InterPro" id="IPR029459">
    <property type="entry name" value="EFTU-type"/>
</dbReference>
<dbReference type="InterPro" id="IPR015760">
    <property type="entry name" value="TIF_IF2"/>
</dbReference>
<feature type="compositionally biased region" description="Acidic residues" evidence="13">
    <location>
        <begin position="588"/>
        <end position="606"/>
    </location>
</feature>
<dbReference type="GO" id="GO:0005525">
    <property type="term" value="F:GTP binding"/>
    <property type="evidence" value="ECO:0007669"/>
    <property type="project" value="UniProtKB-KW"/>
</dbReference>
<feature type="compositionally biased region" description="Basic and acidic residues" evidence="13">
    <location>
        <begin position="52"/>
        <end position="66"/>
    </location>
</feature>
<dbReference type="EC" id="3.6.5.3" evidence="3"/>
<dbReference type="InterPro" id="IPR009000">
    <property type="entry name" value="Transl_B-barrel_sf"/>
</dbReference>
<dbReference type="InterPro" id="IPR027417">
    <property type="entry name" value="P-loop_NTPase"/>
</dbReference>
<dbReference type="GO" id="GO:0046872">
    <property type="term" value="F:metal ion binding"/>
    <property type="evidence" value="ECO:0007669"/>
    <property type="project" value="UniProtKB-KW"/>
</dbReference>
<keyword evidence="9" id="KW-0378">Hydrolase</keyword>
<dbReference type="InterPro" id="IPR036925">
    <property type="entry name" value="TIF_IF2_dom3_sf"/>
</dbReference>
<evidence type="ECO:0000256" key="12">
    <source>
        <dbReference type="ARBA" id="ARBA00032478"/>
    </source>
</evidence>
<organism evidence="15">
    <name type="scientific">Lotharella globosa</name>
    <dbReference type="NCBI Taxonomy" id="91324"/>
    <lineage>
        <taxon>Eukaryota</taxon>
        <taxon>Sar</taxon>
        <taxon>Rhizaria</taxon>
        <taxon>Cercozoa</taxon>
        <taxon>Chlorarachniophyceae</taxon>
        <taxon>Lotharella</taxon>
    </lineage>
</organism>
<evidence type="ECO:0000256" key="2">
    <source>
        <dbReference type="ARBA" id="ARBA00007733"/>
    </source>
</evidence>
<dbReference type="PANTHER" id="PTHR43381">
    <property type="entry name" value="TRANSLATION INITIATION FACTOR IF-2-RELATED"/>
    <property type="match status" value="1"/>
</dbReference>
<feature type="compositionally biased region" description="Basic and acidic residues" evidence="13">
    <location>
        <begin position="332"/>
        <end position="347"/>
    </location>
</feature>
<comment type="subcellular location">
    <subcellularLocation>
        <location evidence="1">Cytoplasm</location>
    </subcellularLocation>
</comment>
<evidence type="ECO:0000313" key="15">
    <source>
        <dbReference type="EMBL" id="CAE0672699.1"/>
    </source>
</evidence>
<feature type="compositionally biased region" description="Basic residues" evidence="13">
    <location>
        <begin position="526"/>
        <end position="537"/>
    </location>
</feature>
<evidence type="ECO:0000256" key="7">
    <source>
        <dbReference type="ARBA" id="ARBA00022723"/>
    </source>
</evidence>
<feature type="region of interest" description="Disordered" evidence="13">
    <location>
        <begin position="262"/>
        <end position="674"/>
    </location>
</feature>
<keyword evidence="7" id="KW-0479">Metal-binding</keyword>
<dbReference type="Pfam" id="PF14578">
    <property type="entry name" value="GTP_EFTU_D4"/>
    <property type="match status" value="1"/>
</dbReference>
<evidence type="ECO:0000256" key="1">
    <source>
        <dbReference type="ARBA" id="ARBA00004496"/>
    </source>
</evidence>
<evidence type="ECO:0000256" key="10">
    <source>
        <dbReference type="ARBA" id="ARBA00022917"/>
    </source>
</evidence>
<keyword evidence="11" id="KW-0342">GTP-binding</keyword>
<protein>
    <recommendedName>
        <fullName evidence="4">Eukaryotic translation initiation factor 5B</fullName>
        <ecNumber evidence="3">3.6.5.3</ecNumber>
    </recommendedName>
    <alternativeName>
        <fullName evidence="12">Translation initiation factor IF-2</fullName>
    </alternativeName>
</protein>
<dbReference type="FunFam" id="2.40.30.10:FF:000026">
    <property type="entry name" value="Eukaryotic translation initiation factor 5B"/>
    <property type="match status" value="1"/>
</dbReference>
<evidence type="ECO:0000256" key="9">
    <source>
        <dbReference type="ARBA" id="ARBA00022801"/>
    </source>
</evidence>
<evidence type="ECO:0000256" key="6">
    <source>
        <dbReference type="ARBA" id="ARBA00022540"/>
    </source>
</evidence>
<dbReference type="Pfam" id="PF11987">
    <property type="entry name" value="IF-2"/>
    <property type="match status" value="1"/>
</dbReference>
<feature type="compositionally biased region" description="Basic and acidic residues" evidence="13">
    <location>
        <begin position="484"/>
        <end position="503"/>
    </location>
</feature>
<reference evidence="15" key="1">
    <citation type="submission" date="2021-01" db="EMBL/GenBank/DDBJ databases">
        <authorList>
            <person name="Corre E."/>
            <person name="Pelletier E."/>
            <person name="Niang G."/>
            <person name="Scheremetjew M."/>
            <person name="Finn R."/>
            <person name="Kale V."/>
            <person name="Holt S."/>
            <person name="Cochrane G."/>
            <person name="Meng A."/>
            <person name="Brown T."/>
            <person name="Cohen L."/>
        </authorList>
    </citation>
    <scope>NUCLEOTIDE SEQUENCE</scope>
    <source>
        <strain evidence="15">CCCM811</strain>
    </source>
</reference>
<dbReference type="InterPro" id="IPR005225">
    <property type="entry name" value="Small_GTP-bd"/>
</dbReference>
<feature type="compositionally biased region" description="Basic and acidic residues" evidence="13">
    <location>
        <begin position="262"/>
        <end position="290"/>
    </location>
</feature>
<keyword evidence="8" id="KW-0547">Nucleotide-binding</keyword>
<feature type="compositionally biased region" description="Basic and acidic residues" evidence="13">
    <location>
        <begin position="559"/>
        <end position="574"/>
    </location>
</feature>
<evidence type="ECO:0000256" key="11">
    <source>
        <dbReference type="ARBA" id="ARBA00023134"/>
    </source>
</evidence>
<dbReference type="InterPro" id="IPR023115">
    <property type="entry name" value="TIF_IF2_dom3"/>
</dbReference>
<feature type="compositionally biased region" description="Basic residues" evidence="13">
    <location>
        <begin position="1"/>
        <end position="14"/>
    </location>
</feature>
<evidence type="ECO:0000256" key="4">
    <source>
        <dbReference type="ARBA" id="ARBA00013824"/>
    </source>
</evidence>
<dbReference type="SUPFAM" id="SSF50447">
    <property type="entry name" value="Translation proteins"/>
    <property type="match status" value="1"/>
</dbReference>
<dbReference type="SUPFAM" id="SSF52156">
    <property type="entry name" value="Initiation factor IF2/eIF5b, domain 3"/>
    <property type="match status" value="1"/>
</dbReference>
<feature type="compositionally biased region" description="Basic and acidic residues" evidence="13">
    <location>
        <begin position="543"/>
        <end position="552"/>
    </location>
</feature>
<dbReference type="Gene3D" id="2.40.30.10">
    <property type="entry name" value="Translation factors"/>
    <property type="match status" value="2"/>
</dbReference>
<dbReference type="FunFam" id="3.40.50.10050:FF:000002">
    <property type="entry name" value="Eukaryotic translation initiation factor 5B"/>
    <property type="match status" value="1"/>
</dbReference>
<evidence type="ECO:0000256" key="13">
    <source>
        <dbReference type="SAM" id="MobiDB-lite"/>
    </source>
</evidence>
<dbReference type="CDD" id="cd01887">
    <property type="entry name" value="IF2_eIF5B"/>
    <property type="match status" value="1"/>
</dbReference>
<dbReference type="NCBIfam" id="NF003078">
    <property type="entry name" value="PRK04004.1"/>
    <property type="match status" value="1"/>
</dbReference>
<keyword evidence="10" id="KW-0648">Protein biosynthesis</keyword>
<keyword evidence="6" id="KW-0396">Initiation factor</keyword>
<feature type="region of interest" description="Disordered" evidence="13">
    <location>
        <begin position="1"/>
        <end position="106"/>
    </location>
</feature>
<feature type="domain" description="Tr-type G" evidence="14">
    <location>
        <begin position="676"/>
        <end position="896"/>
    </location>
</feature>
<feature type="compositionally biased region" description="Basic and acidic residues" evidence="13">
    <location>
        <begin position="419"/>
        <end position="465"/>
    </location>
</feature>
<dbReference type="Gene3D" id="3.40.50.10050">
    <property type="entry name" value="Translation initiation factor IF- 2, domain 3"/>
    <property type="match status" value="1"/>
</dbReference>
<dbReference type="CDD" id="cd03703">
    <property type="entry name" value="aeIF5B_II"/>
    <property type="match status" value="1"/>
</dbReference>
<feature type="compositionally biased region" description="Acidic residues" evidence="13">
    <location>
        <begin position="91"/>
        <end position="106"/>
    </location>
</feature>
<evidence type="ECO:0000259" key="14">
    <source>
        <dbReference type="PROSITE" id="PS51722"/>
    </source>
</evidence>
<dbReference type="PRINTS" id="PR00315">
    <property type="entry name" value="ELONGATNFCT"/>
</dbReference>
<evidence type="ECO:0000256" key="8">
    <source>
        <dbReference type="ARBA" id="ARBA00022741"/>
    </source>
</evidence>
<comment type="similarity">
    <text evidence="2">Belongs to the TRAFAC class translation factor GTPase superfamily. Classic translation factor GTPase family. IF-2 subfamily.</text>
</comment>
<accession>A0A6U2XRF8</accession>
<dbReference type="SUPFAM" id="SSF52540">
    <property type="entry name" value="P-loop containing nucleoside triphosphate hydrolases"/>
    <property type="match status" value="1"/>
</dbReference>
<dbReference type="GO" id="GO:0005739">
    <property type="term" value="C:mitochondrion"/>
    <property type="evidence" value="ECO:0007669"/>
    <property type="project" value="TreeGrafter"/>
</dbReference>
<dbReference type="Pfam" id="PF00009">
    <property type="entry name" value="GTP_EFTU"/>
    <property type="match status" value="1"/>
</dbReference>
<dbReference type="InterPro" id="IPR000795">
    <property type="entry name" value="T_Tr_GTP-bd_dom"/>
</dbReference>
<dbReference type="Gene3D" id="3.40.50.300">
    <property type="entry name" value="P-loop containing nucleotide triphosphate hydrolases"/>
    <property type="match status" value="1"/>
</dbReference>
<feature type="compositionally biased region" description="Basic and acidic residues" evidence="13">
    <location>
        <begin position="303"/>
        <end position="313"/>
    </location>
</feature>
<feature type="compositionally biased region" description="Basic and acidic residues" evidence="13">
    <location>
        <begin position="379"/>
        <end position="392"/>
    </location>
</feature>
<dbReference type="GO" id="GO:0003743">
    <property type="term" value="F:translation initiation factor activity"/>
    <property type="evidence" value="ECO:0007669"/>
    <property type="project" value="UniProtKB-KW"/>
</dbReference>
<sequence length="1275" mass="142642">MPKKKSKKGGKRGSQKPQKKDEDDFDPLKDAVIDDEFSVPTAVKSKKKSKPSKSETKEAPPAEEKGGLSSLKSKATKYKVSSETLSKLEEEGLEDGDLVELGEDDLTDLGLSEEQAKSVAKAVRGEPVEEGPLAKLRAVADAHGITEETLGLLQGEELTEEDIVDLESGDLEDMGLSPEQAKKVIAAAKGEEPAGEEDAKEVKLPRIKEKAEKFRIDDKTIELLENEGLEESDMFDMEKQDFKDIGLKIGQIVRLMKLVKEVAEESPETKETPQEPEPKPEPKQESKKPGEEDDPFAGFLPPDKGKGKKESGKKGSKKKGSKKAEDDDDDPFKDFITEQPKQEEKLSKKALKRLRQKEKAKAEEEAGAKHQGPVNEHGWPLKEDGTVDEAKLTKKQRRKYKEKLKKEEDARKKAAALEALKKERERLEREAREKVEAEKRRIEEEKRREEEEKKRKEEEKKQRALEKKRRRQEMKKQGLILTKKQKEERRKMELARKRLEKMGVSKPGDQAPGTSGTTKRASDNRRNRRGGKPKSKKLQALADAEKAKREAEAAAAAQAEKEKQDAAEAAANKDDGDDDGVADSWDAGGDDDDVADAWDAEPDEDEVAKKAEEEAKRKAEEEKAAAEAKAAEEAKKAEEEKLRQEQEKKTVTEKAKSSKKKGSKKSERKDKRKRELRSPICCILGHVDTGKTKLLDKMRSTNVQDREAGGITQQIGATYFPMTNIEKATQELVASMGKPFVAKVPGLLMIDTPGHESFTNLRARGSNLCDIAILVVDIMHSLEPQTLESIRLLKERNTPFIVALNKVDRLFEWKSTPNGPIRLSLKKQPAHVRQEFETRTNEVIAAFAKEAELNTVLYYKNKNPKEWISLVPTSAHTGEGIPDLLWLLVRMTQGMMKDQITVSYTDLQCTVLEVKKVEGLGTTIDVVLVNGILREGDTIVVCGLQGPIVTTIRALLTPPPMKEIRVKAEYVHHKEIKAAMGVKITANGLEHAVAGTQLLVCGPKDDIEDLKDESMSDLASILSRVDPSGQGVYVQASTLGSLEALLQFLEDSKVPVSGLAIGPVHKKDVMKAAVMREHREEYSVILAFDVPASAEAKQMANEMGVQIFTADIIYHLFDMVTKYFKEIREKRRAEAAPKAVFPCVLKILPEFLFNKRSPIVIGVEILDGILRKGTPLCVTEKLPHLDIGQVTSIEFEHKERNEAKKGEQVCIKIDQMRGNQIIQLGRHFDVSHKLYSKLTRESIKLLKENFKEDLQMDDWKLVVKLKKVFGIIGKS</sequence>
<feature type="compositionally biased region" description="Basic and acidic residues" evidence="13">
    <location>
        <begin position="357"/>
        <end position="368"/>
    </location>
</feature>
<feature type="compositionally biased region" description="Basic and acidic residues" evidence="13">
    <location>
        <begin position="607"/>
        <end position="656"/>
    </location>
</feature>
<dbReference type="EMBL" id="HBIV01034125">
    <property type="protein sequence ID" value="CAE0672699.1"/>
    <property type="molecule type" value="Transcribed_RNA"/>
</dbReference>
<dbReference type="FunFam" id="2.40.30.10:FF:000013">
    <property type="entry name" value="eukaryotic translation initiation factor 5B"/>
    <property type="match status" value="1"/>
</dbReference>
<proteinExistence type="inferred from homology"/>
<dbReference type="GO" id="GO:0003924">
    <property type="term" value="F:GTPase activity"/>
    <property type="evidence" value="ECO:0007669"/>
    <property type="project" value="InterPro"/>
</dbReference>